<dbReference type="PANTHER" id="PTHR16469:SF51">
    <property type="entry name" value="TRANSCRIPTION FACTOR TAU 55 KDA SUBUNIT"/>
    <property type="match status" value="1"/>
</dbReference>
<sequence length="370" mass="41238">MVLEVIYVVRHGFRSNWTVNPNTGDYIAHIKSPTGIASDPALASHGVDQAEQLGDLLQTLEPPIDVVYSSPFYRCLQTLQPGVKKLFEKGKAKGAEREQQGGVRVENGLGEFYGLARFDHPSPAPLEVLHTHFPNLLNPTYTRPLLVPSTRGESIPTLHDRIAYVLWRIISATDRSGVRALLISTHAATMICIGRVLTGEMPDNVAEEDFRCGTASFSRFRRRAVNIPGMGGKVGSGRTEREEVEEWKENEPERIPAIDWRDGNGIAGGWICEINGDCDHLDDGEERGWYVTLCFSFSFLSAPFPSPLPIFHFHFHFHFHFSYHSPSLLSSQKPHPIHPRPSPQFLYLSFSNLSLPFPPPIGPSNTSSTS</sequence>
<name>A0A6G1GZT4_9PEZI</name>
<dbReference type="EMBL" id="ML977157">
    <property type="protein sequence ID" value="KAF1986324.1"/>
    <property type="molecule type" value="Genomic_DNA"/>
</dbReference>
<accession>A0A6G1GZT4</accession>
<evidence type="ECO:0000313" key="1">
    <source>
        <dbReference type="EMBL" id="KAF1986324.1"/>
    </source>
</evidence>
<gene>
    <name evidence="1" type="ORF">K402DRAFT_87049</name>
</gene>
<dbReference type="Pfam" id="PF00300">
    <property type="entry name" value="His_Phos_1"/>
    <property type="match status" value="1"/>
</dbReference>
<protein>
    <submittedName>
        <fullName evidence="1">Phosphoglycerate mutase-like protein</fullName>
    </submittedName>
</protein>
<organism evidence="1 2">
    <name type="scientific">Aulographum hederae CBS 113979</name>
    <dbReference type="NCBI Taxonomy" id="1176131"/>
    <lineage>
        <taxon>Eukaryota</taxon>
        <taxon>Fungi</taxon>
        <taxon>Dikarya</taxon>
        <taxon>Ascomycota</taxon>
        <taxon>Pezizomycotina</taxon>
        <taxon>Dothideomycetes</taxon>
        <taxon>Pleosporomycetidae</taxon>
        <taxon>Aulographales</taxon>
        <taxon>Aulographaceae</taxon>
    </lineage>
</organism>
<dbReference type="PANTHER" id="PTHR16469">
    <property type="entry name" value="UBIQUITIN-ASSOCIATED AND SH3 DOMAIN-CONTAINING BA-RELATED"/>
    <property type="match status" value="1"/>
</dbReference>
<dbReference type="InterPro" id="IPR029033">
    <property type="entry name" value="His_PPase_superfam"/>
</dbReference>
<dbReference type="OrthoDB" id="414418at2759"/>
<dbReference type="SUPFAM" id="SSF53254">
    <property type="entry name" value="Phosphoglycerate mutase-like"/>
    <property type="match status" value="1"/>
</dbReference>
<keyword evidence="2" id="KW-1185">Reference proteome</keyword>
<evidence type="ECO:0000313" key="2">
    <source>
        <dbReference type="Proteomes" id="UP000800041"/>
    </source>
</evidence>
<dbReference type="Proteomes" id="UP000800041">
    <property type="component" value="Unassembled WGS sequence"/>
</dbReference>
<dbReference type="InterPro" id="IPR051710">
    <property type="entry name" value="Phosphatase_SH3-domain"/>
</dbReference>
<proteinExistence type="predicted"/>
<dbReference type="Gene3D" id="3.40.50.1240">
    <property type="entry name" value="Phosphoglycerate mutase-like"/>
    <property type="match status" value="1"/>
</dbReference>
<dbReference type="CDD" id="cd07067">
    <property type="entry name" value="HP_PGM_like"/>
    <property type="match status" value="1"/>
</dbReference>
<dbReference type="AlphaFoldDB" id="A0A6G1GZT4"/>
<reference evidence="1" key="1">
    <citation type="journal article" date="2020" name="Stud. Mycol.">
        <title>101 Dothideomycetes genomes: a test case for predicting lifestyles and emergence of pathogens.</title>
        <authorList>
            <person name="Haridas S."/>
            <person name="Albert R."/>
            <person name="Binder M."/>
            <person name="Bloem J."/>
            <person name="Labutti K."/>
            <person name="Salamov A."/>
            <person name="Andreopoulos B."/>
            <person name="Baker S."/>
            <person name="Barry K."/>
            <person name="Bills G."/>
            <person name="Bluhm B."/>
            <person name="Cannon C."/>
            <person name="Castanera R."/>
            <person name="Culley D."/>
            <person name="Daum C."/>
            <person name="Ezra D."/>
            <person name="Gonzalez J."/>
            <person name="Henrissat B."/>
            <person name="Kuo A."/>
            <person name="Liang C."/>
            <person name="Lipzen A."/>
            <person name="Lutzoni F."/>
            <person name="Magnuson J."/>
            <person name="Mondo S."/>
            <person name="Nolan M."/>
            <person name="Ohm R."/>
            <person name="Pangilinan J."/>
            <person name="Park H.-J."/>
            <person name="Ramirez L."/>
            <person name="Alfaro M."/>
            <person name="Sun H."/>
            <person name="Tritt A."/>
            <person name="Yoshinaga Y."/>
            <person name="Zwiers L.-H."/>
            <person name="Turgeon B."/>
            <person name="Goodwin S."/>
            <person name="Spatafora J."/>
            <person name="Crous P."/>
            <person name="Grigoriev I."/>
        </authorList>
    </citation>
    <scope>NUCLEOTIDE SEQUENCE</scope>
    <source>
        <strain evidence="1">CBS 113979</strain>
    </source>
</reference>
<dbReference type="InterPro" id="IPR013078">
    <property type="entry name" value="His_Pase_superF_clade-1"/>
</dbReference>